<dbReference type="Pfam" id="PF00009">
    <property type="entry name" value="GTP_EFTU"/>
    <property type="match status" value="1"/>
</dbReference>
<comment type="similarity">
    <text evidence="2">Belongs to the TRAFAC class translation factor GTPase superfamily. Classic translation factor GTPase family. IF-2 subfamily.</text>
</comment>
<gene>
    <name evidence="15" type="ORF">CLEP1334_LOCUS28372</name>
</gene>
<dbReference type="NCBIfam" id="TIGR00231">
    <property type="entry name" value="small_GTP"/>
    <property type="match status" value="1"/>
</dbReference>
<feature type="compositionally biased region" description="Basic residues" evidence="13">
    <location>
        <begin position="327"/>
        <end position="342"/>
    </location>
</feature>
<keyword evidence="11" id="KW-0342">GTP-binding</keyword>
<dbReference type="Gene3D" id="2.40.30.10">
    <property type="entry name" value="Translation factors"/>
    <property type="match status" value="2"/>
</dbReference>
<dbReference type="CDD" id="cd01887">
    <property type="entry name" value="IF2_eIF5B"/>
    <property type="match status" value="1"/>
</dbReference>
<feature type="compositionally biased region" description="Basic residues" evidence="13">
    <location>
        <begin position="442"/>
        <end position="453"/>
    </location>
</feature>
<evidence type="ECO:0000256" key="8">
    <source>
        <dbReference type="ARBA" id="ARBA00022741"/>
    </source>
</evidence>
<dbReference type="EMBL" id="HBER01056848">
    <property type="protein sequence ID" value="CAD8553081.1"/>
    <property type="molecule type" value="Transcribed_RNA"/>
</dbReference>
<dbReference type="FunFam" id="3.40.50.300:FF:000112">
    <property type="entry name" value="Eukaryotic translation initiation factor 5B"/>
    <property type="match status" value="1"/>
</dbReference>
<dbReference type="GO" id="GO:0046872">
    <property type="term" value="F:metal ion binding"/>
    <property type="evidence" value="ECO:0007669"/>
    <property type="project" value="UniProtKB-KW"/>
</dbReference>
<dbReference type="Pfam" id="PF11987">
    <property type="entry name" value="IF-2"/>
    <property type="match status" value="1"/>
</dbReference>
<feature type="region of interest" description="Disordered" evidence="13">
    <location>
        <begin position="410"/>
        <end position="499"/>
    </location>
</feature>
<dbReference type="InterPro" id="IPR036925">
    <property type="entry name" value="TIF_IF2_dom3_sf"/>
</dbReference>
<accession>A0A7S0JK07</accession>
<keyword evidence="10" id="KW-0648">Protein biosynthesis</keyword>
<dbReference type="FunFam" id="3.40.50.10050:FF:000002">
    <property type="entry name" value="Eukaryotic translation initiation factor 5B"/>
    <property type="match status" value="1"/>
</dbReference>
<dbReference type="Gene3D" id="3.40.50.300">
    <property type="entry name" value="P-loop containing nucleotide triphosphate hydrolases"/>
    <property type="match status" value="1"/>
</dbReference>
<dbReference type="PANTHER" id="PTHR43381:SF4">
    <property type="entry name" value="EUKARYOTIC TRANSLATION INITIATION FACTOR 5B"/>
    <property type="match status" value="1"/>
</dbReference>
<feature type="region of interest" description="Disordered" evidence="13">
    <location>
        <begin position="189"/>
        <end position="252"/>
    </location>
</feature>
<dbReference type="PROSITE" id="PS51722">
    <property type="entry name" value="G_TR_2"/>
    <property type="match status" value="1"/>
</dbReference>
<feature type="region of interest" description="Disordered" evidence="13">
    <location>
        <begin position="783"/>
        <end position="824"/>
    </location>
</feature>
<proteinExistence type="inferred from homology"/>
<dbReference type="SUPFAM" id="SSF52540">
    <property type="entry name" value="P-loop containing nucleoside triphosphate hydrolases"/>
    <property type="match status" value="1"/>
</dbReference>
<evidence type="ECO:0000256" key="3">
    <source>
        <dbReference type="ARBA" id="ARBA00011986"/>
    </source>
</evidence>
<keyword evidence="8" id="KW-0547">Nucleotide-binding</keyword>
<feature type="compositionally biased region" description="Basic and acidic residues" evidence="13">
    <location>
        <begin position="220"/>
        <end position="243"/>
    </location>
</feature>
<evidence type="ECO:0000256" key="9">
    <source>
        <dbReference type="ARBA" id="ARBA00022801"/>
    </source>
</evidence>
<feature type="compositionally biased region" description="Low complexity" evidence="13">
    <location>
        <begin position="356"/>
        <end position="369"/>
    </location>
</feature>
<feature type="domain" description="Tr-type G" evidence="14">
    <location>
        <begin position="842"/>
        <end position="1059"/>
    </location>
</feature>
<evidence type="ECO:0000256" key="10">
    <source>
        <dbReference type="ARBA" id="ARBA00022917"/>
    </source>
</evidence>
<keyword evidence="7" id="KW-0479">Metal-binding</keyword>
<dbReference type="GO" id="GO:0003924">
    <property type="term" value="F:GTPase activity"/>
    <property type="evidence" value="ECO:0007669"/>
    <property type="project" value="InterPro"/>
</dbReference>
<feature type="region of interest" description="Disordered" evidence="13">
    <location>
        <begin position="284"/>
        <end position="388"/>
    </location>
</feature>
<dbReference type="InterPro" id="IPR023115">
    <property type="entry name" value="TIF_IF2_dom3"/>
</dbReference>
<keyword evidence="5" id="KW-0963">Cytoplasm</keyword>
<evidence type="ECO:0000256" key="4">
    <source>
        <dbReference type="ARBA" id="ARBA00013824"/>
    </source>
</evidence>
<dbReference type="Gene3D" id="3.40.50.10050">
    <property type="entry name" value="Translation initiation factor IF- 2, domain 3"/>
    <property type="match status" value="1"/>
</dbReference>
<feature type="region of interest" description="Disordered" evidence="13">
    <location>
        <begin position="630"/>
        <end position="753"/>
    </location>
</feature>
<feature type="compositionally biased region" description="Acidic residues" evidence="13">
    <location>
        <begin position="426"/>
        <end position="435"/>
    </location>
</feature>
<feature type="region of interest" description="Disordered" evidence="13">
    <location>
        <begin position="108"/>
        <end position="172"/>
    </location>
</feature>
<evidence type="ECO:0000259" key="14">
    <source>
        <dbReference type="PROSITE" id="PS51722"/>
    </source>
</evidence>
<feature type="compositionally biased region" description="Basic residues" evidence="13">
    <location>
        <begin position="646"/>
        <end position="658"/>
    </location>
</feature>
<dbReference type="InterPro" id="IPR005225">
    <property type="entry name" value="Small_GTP-bd"/>
</dbReference>
<feature type="compositionally biased region" description="Basic and acidic residues" evidence="13">
    <location>
        <begin position="295"/>
        <end position="307"/>
    </location>
</feature>
<evidence type="ECO:0000256" key="12">
    <source>
        <dbReference type="ARBA" id="ARBA00032478"/>
    </source>
</evidence>
<evidence type="ECO:0000313" key="15">
    <source>
        <dbReference type="EMBL" id="CAD8553081.1"/>
    </source>
</evidence>
<evidence type="ECO:0000256" key="6">
    <source>
        <dbReference type="ARBA" id="ARBA00022540"/>
    </source>
</evidence>
<dbReference type="InterPro" id="IPR027417">
    <property type="entry name" value="P-loop_NTPase"/>
</dbReference>
<keyword evidence="6" id="KW-0396">Initiation factor</keyword>
<dbReference type="FunFam" id="2.40.30.10:FF:000013">
    <property type="entry name" value="eukaryotic translation initiation factor 5B"/>
    <property type="match status" value="1"/>
</dbReference>
<evidence type="ECO:0000256" key="11">
    <source>
        <dbReference type="ARBA" id="ARBA00023134"/>
    </source>
</evidence>
<evidence type="ECO:0000256" key="7">
    <source>
        <dbReference type="ARBA" id="ARBA00022723"/>
    </source>
</evidence>
<reference evidence="15" key="1">
    <citation type="submission" date="2021-01" db="EMBL/GenBank/DDBJ databases">
        <authorList>
            <person name="Corre E."/>
            <person name="Pelletier E."/>
            <person name="Niang G."/>
            <person name="Scheremetjew M."/>
            <person name="Finn R."/>
            <person name="Kale V."/>
            <person name="Holt S."/>
            <person name="Cochrane G."/>
            <person name="Meng A."/>
            <person name="Brown T."/>
            <person name="Cohen L."/>
        </authorList>
    </citation>
    <scope>NUCLEOTIDE SEQUENCE</scope>
    <source>
        <strain evidence="15">RCC1130</strain>
    </source>
</reference>
<dbReference type="InterPro" id="IPR000795">
    <property type="entry name" value="T_Tr_GTP-bd_dom"/>
</dbReference>
<evidence type="ECO:0000256" key="13">
    <source>
        <dbReference type="SAM" id="MobiDB-lite"/>
    </source>
</evidence>
<evidence type="ECO:0000256" key="2">
    <source>
        <dbReference type="ARBA" id="ARBA00007733"/>
    </source>
</evidence>
<dbReference type="SUPFAM" id="SSF50447">
    <property type="entry name" value="Translation proteins"/>
    <property type="match status" value="1"/>
</dbReference>
<dbReference type="EC" id="3.6.5.3" evidence="3"/>
<dbReference type="PANTHER" id="PTHR43381">
    <property type="entry name" value="TRANSLATION INITIATION FACTOR IF-2-RELATED"/>
    <property type="match status" value="1"/>
</dbReference>
<organism evidence="15">
    <name type="scientific">Calcidiscus leptoporus</name>
    <dbReference type="NCBI Taxonomy" id="127549"/>
    <lineage>
        <taxon>Eukaryota</taxon>
        <taxon>Haptista</taxon>
        <taxon>Haptophyta</taxon>
        <taxon>Prymnesiophyceae</taxon>
        <taxon>Coccolithales</taxon>
        <taxon>Calcidiscaceae</taxon>
        <taxon>Calcidiscus</taxon>
    </lineage>
</organism>
<protein>
    <recommendedName>
        <fullName evidence="4">Eukaryotic translation initiation factor 5B</fullName>
        <ecNumber evidence="3">3.6.5.3</ecNumber>
    </recommendedName>
    <alternativeName>
        <fullName evidence="12">Translation initiation factor IF-2</fullName>
    </alternativeName>
</protein>
<evidence type="ECO:0000256" key="5">
    <source>
        <dbReference type="ARBA" id="ARBA00022490"/>
    </source>
</evidence>
<keyword evidence="9" id="KW-0378">Hydrolase</keyword>
<comment type="subcellular location">
    <subcellularLocation>
        <location evidence="1">Cytoplasm</location>
    </subcellularLocation>
</comment>
<feature type="compositionally biased region" description="Low complexity" evidence="13">
    <location>
        <begin position="410"/>
        <end position="425"/>
    </location>
</feature>
<name>A0A7S0JK07_9EUKA</name>
<feature type="compositionally biased region" description="Acidic residues" evidence="13">
    <location>
        <begin position="709"/>
        <end position="722"/>
    </location>
</feature>
<evidence type="ECO:0000256" key="1">
    <source>
        <dbReference type="ARBA" id="ARBA00004496"/>
    </source>
</evidence>
<dbReference type="PRINTS" id="PR00315">
    <property type="entry name" value="ELONGATNFCT"/>
</dbReference>
<feature type="compositionally biased region" description="Acidic residues" evidence="13">
    <location>
        <begin position="790"/>
        <end position="815"/>
    </location>
</feature>
<sequence length="1448" mass="156583">MHAADAHAYAAALIEGGFSSLKAMQAAWPSEALSTTDLGRLHLKRGHIALLRRGLNGGAKPPPEPLPLAEPPVPAFDFGATRRALGGPSSFVFPPDWQLPLFLYKTPPTADTVPKPAPTQPQSSEEPLLDFGATKKKKPKAAAAEVLKEDEPAEEDFDFGAKKKKKAKPKEEDAAVEAAVDADFDFGFVTTDTAVPPKPKKKKKKEVDTTDDDAGFDFGAPKEKSADTTEKKKKGMLREDAPERAAAAVDAADDAAEIEAMMAELEAPPEEMAGISFSLASMGKEDDVAASGAKDGAHAEATAHPDDDAGAGADDANDADADGGGSKKSKKDKKKEKKKKKGAQAEDVADDEDDALLAVAMAQNAAPKPADAEDAAVGKKKKDKKNKAIDAAVADEDEALLAAAIEANASAKAAEPLVNEGAAADGDGDGDGEDEGGGKLSKAQKKKLKAKQKKAAEGEGAVEGEGEEGSAGKKKGKKEDKAKPMSAVKRRILEEQQRRAVEERAAGTAAELLEEAQRLHKALDVLKLGDKALRRLDSAEVMAEVEQLQERSAAALEEFPEHAKIGAVDNVVSELRVAFVEFIKLEEQRKRKREAEKERRERLRLDGKLLSKSEKARLAKQQAFLETIGKGEGAADGDETSEAPKKKVVYGKRERKKVPQAADPEQYAATAPAEAEVGGAPSPCAEANEQDVAASEPANSKAAPAIETATDEELDDEWDEIDIDRRLEKAKLGAVDGDVSEEEEFVPKLASDFSSRLDALTASSKEETAAAKRSKEAVLEKLYNFKKEEEGEEADEGDEEEDDDDDEDDSDEDEVAAGKANARVVREERTKAAMAARTPERLRSTICCIMGHVDTGKTKLLDNIRRTNVQDGEAGGITQQIGASFFPAETLRERMGSLAETRKITVKVPGVMIIDTPGHESFSNLRSRGSSLCDVAILVIDIMHGLEPQTIESLHMLRSKKTPFVVALNKVDRLYGWQAVKDRPVVEALEEQPESVRREFEDRAKAVLLSLAEQGLNAELYFRNKDFREYVSLVPTSAHTGEGVPDILMLLVQLSQKMMVDRIMWTPQVQCTVLEVKVVEGLGATADVILANGTLRRGDRLVMCGFGGPVVTRVRELLTPKPLREIRIKTDYLHHQEIDGAAGIKICANHLEGVVAGSACMVPYTDVPYDLEVLKEDVMSDLSKLAKAASEVNGGIGVYAMASTLGSLEALLEFLKTSKIPVSAVNIGPIHKKDVIKASIMHEHKPEFATILAFDVPATKEATDQAKETGVKIFTAEIIYHLFDKFTAYMAEVKKQQQEAAALTAVFPVICEVSSPEHVWCRGGGGDPILVGLNVREGMLKRGTPLCVERRGMKDPDTGLQAYLDIGRVVSMEKDRKPTDQAKAGVAVSCKIDAVTSILYGRQFDHTYPLYARVTRKSIDAIKEFFKEDLSKEDWALLLKLKKQFGVI</sequence>
<dbReference type="InterPro" id="IPR015760">
    <property type="entry name" value="TIF_IF2"/>
</dbReference>
<dbReference type="SUPFAM" id="SSF52156">
    <property type="entry name" value="Initiation factor IF2/eIF5b, domain 3"/>
    <property type="match status" value="1"/>
</dbReference>
<dbReference type="GO" id="GO:0003743">
    <property type="term" value="F:translation initiation factor activity"/>
    <property type="evidence" value="ECO:0007669"/>
    <property type="project" value="UniProtKB-KW"/>
</dbReference>
<dbReference type="GO" id="GO:0005739">
    <property type="term" value="C:mitochondrion"/>
    <property type="evidence" value="ECO:0007669"/>
    <property type="project" value="TreeGrafter"/>
</dbReference>
<dbReference type="NCBIfam" id="NF003078">
    <property type="entry name" value="PRK04004.1"/>
    <property type="match status" value="1"/>
</dbReference>
<dbReference type="InterPro" id="IPR009000">
    <property type="entry name" value="Transl_B-barrel_sf"/>
</dbReference>
<dbReference type="CDD" id="cd03703">
    <property type="entry name" value="aeIF5B_II"/>
    <property type="match status" value="1"/>
</dbReference>
<dbReference type="GO" id="GO:0005525">
    <property type="term" value="F:GTP binding"/>
    <property type="evidence" value="ECO:0007669"/>
    <property type="project" value="UniProtKB-KW"/>
</dbReference>